<feature type="coiled-coil region" evidence="1">
    <location>
        <begin position="32"/>
        <end position="66"/>
    </location>
</feature>
<gene>
    <name evidence="3" type="ordered locus">Deipr_0127</name>
</gene>
<reference evidence="3 4" key="2">
    <citation type="journal article" date="2012" name="Stand. Genomic Sci.">
        <title>Complete genome sequence of the orange-red pigmented, radioresistant Deinococcus proteolyticus type strain (MRP(T)).</title>
        <authorList>
            <person name="Copeland A."/>
            <person name="Zeytun A."/>
            <person name="Yassawong M."/>
            <person name="Nolan M."/>
            <person name="Lucas S."/>
            <person name="Hammon N."/>
            <person name="Deshpande S."/>
            <person name="Cheng J.F."/>
            <person name="Han C."/>
            <person name="Tapia R."/>
            <person name="Goodwin L.A."/>
            <person name="Pitluck S."/>
            <person name="Mavromatis K."/>
            <person name="Liolios K."/>
            <person name="Pagani I."/>
            <person name="Ivanova N."/>
            <person name="Mikhailova N."/>
            <person name="Pati A."/>
            <person name="Chen A."/>
            <person name="Palaniappan K."/>
            <person name="Land M."/>
            <person name="Hauser L."/>
            <person name="Jeffries C.D."/>
            <person name="Brambilla E.M."/>
            <person name="Rohde M."/>
            <person name="Sikorski J."/>
            <person name="Pukall R."/>
            <person name="Goker M."/>
            <person name="Detter J.C."/>
            <person name="Woyke T."/>
            <person name="Bristow J."/>
            <person name="Eisen J.A."/>
            <person name="Markowitz V."/>
            <person name="Hugenholtz P."/>
            <person name="Kyrpides N.C."/>
            <person name="Klenk H.P."/>
            <person name="Lapidus A."/>
        </authorList>
    </citation>
    <scope>NUCLEOTIDE SEQUENCE [LARGE SCALE GENOMIC DNA]</scope>
    <source>
        <strain evidence="4">ATCC 35074 / DSM 20540 / JCM 6276 / NBRC 101906 / NCIMB 13154 / VKM Ac-1939 / CCM 2703 / MRP</strain>
    </source>
</reference>
<evidence type="ECO:0000313" key="3">
    <source>
        <dbReference type="EMBL" id="ADY25302.1"/>
    </source>
</evidence>
<sequence length="145" mass="16027">MPQDWTPAEMPTETAAGLPDDSGDLSPDQMTLPQLLERYAMLRDTVQGLEAEKEELGALIKQALAAGESAETELYRAELKVSRRVEYPLDRFREVFGDAAALEAASIDRRKAEALARAGDLDGQRLKNLAVSKEIQVLRLVPKTF</sequence>
<dbReference type="Proteomes" id="UP000007718">
    <property type="component" value="Chromosome"/>
</dbReference>
<feature type="region of interest" description="Disordered" evidence="2">
    <location>
        <begin position="1"/>
        <end position="29"/>
    </location>
</feature>
<dbReference type="KEGG" id="dpt:Deipr_0127"/>
<dbReference type="STRING" id="693977.Deipr_0127"/>
<name>F0RNR9_DEIPM</name>
<proteinExistence type="predicted"/>
<accession>F0RNR9</accession>
<evidence type="ECO:0000256" key="2">
    <source>
        <dbReference type="SAM" id="MobiDB-lite"/>
    </source>
</evidence>
<dbReference type="AlphaFoldDB" id="F0RNR9"/>
<evidence type="ECO:0000256" key="1">
    <source>
        <dbReference type="SAM" id="Coils"/>
    </source>
</evidence>
<dbReference type="EMBL" id="CP002536">
    <property type="protein sequence ID" value="ADY25302.1"/>
    <property type="molecule type" value="Genomic_DNA"/>
</dbReference>
<dbReference type="RefSeq" id="WP_013613911.1">
    <property type="nucleotide sequence ID" value="NC_015161.1"/>
</dbReference>
<keyword evidence="1" id="KW-0175">Coiled coil</keyword>
<organism evidence="3 4">
    <name type="scientific">Deinococcus proteolyticus (strain ATCC 35074 / DSM 20540 / JCM 6276 / NBRC 101906 / NCIMB 13154 / VKM Ac-1939 / CCM 2703 / MRP)</name>
    <dbReference type="NCBI Taxonomy" id="693977"/>
    <lineage>
        <taxon>Bacteria</taxon>
        <taxon>Thermotogati</taxon>
        <taxon>Deinococcota</taxon>
        <taxon>Deinococci</taxon>
        <taxon>Deinococcales</taxon>
        <taxon>Deinococcaceae</taxon>
        <taxon>Deinococcus</taxon>
    </lineage>
</organism>
<dbReference type="HOGENOM" id="CLU_1955991_0_0_0"/>
<protein>
    <submittedName>
        <fullName evidence="3">Uncharacterized protein</fullName>
    </submittedName>
</protein>
<reference evidence="4" key="1">
    <citation type="submission" date="2011-02" db="EMBL/GenBank/DDBJ databases">
        <title>The complete sequence of chromosome of Deinococcus proteolyticus DSM 20540.</title>
        <authorList>
            <consortium name="US DOE Joint Genome Institute (JGI-PGF)"/>
            <person name="Lucas S."/>
            <person name="Copeland A."/>
            <person name="Lapidus A."/>
            <person name="Bruce D."/>
            <person name="Goodwin L."/>
            <person name="Pitluck S."/>
            <person name="Kyrpides N."/>
            <person name="Mavromatis K."/>
            <person name="Pagani I."/>
            <person name="Ivanova N."/>
            <person name="Ovchinnikova G."/>
            <person name="Zeytun A."/>
            <person name="Detter J.C."/>
            <person name="Han C."/>
            <person name="Land M."/>
            <person name="Hauser L."/>
            <person name="Markowitz V."/>
            <person name="Cheng J.-F."/>
            <person name="Hugenholtz P."/>
            <person name="Woyke T."/>
            <person name="Wu D."/>
            <person name="Pukall R."/>
            <person name="Steenblock K."/>
            <person name="Brambilla E."/>
            <person name="Klenk H.-P."/>
            <person name="Eisen J.A."/>
        </authorList>
    </citation>
    <scope>NUCLEOTIDE SEQUENCE [LARGE SCALE GENOMIC DNA]</scope>
    <source>
        <strain evidence="4">ATCC 35074 / DSM 20540 / JCM 6276 / NBRC 101906 / NCIMB 13154 / VKM Ac-1939 / CCM 2703 / MRP</strain>
    </source>
</reference>
<evidence type="ECO:0000313" key="4">
    <source>
        <dbReference type="Proteomes" id="UP000007718"/>
    </source>
</evidence>
<keyword evidence="4" id="KW-1185">Reference proteome</keyword>